<feature type="region of interest" description="Disordered" evidence="1">
    <location>
        <begin position="94"/>
        <end position="113"/>
    </location>
</feature>
<sequence length="234" mass="25346">MQKLLQTVMHNGTIVYLNLLLTGGSGELTEAHGGLATVIASDNDIIRRKLDGSGSFVSFLASGPITYIFPYEPSAFGARKHSKVHDADITELVAEQDDDNSADDASEGEEKPVVEELPMTLANTLEFLGQTDNGIRAYLRTKKLHYSRSTFTLPETRFPVPQKLLAAIAALGDSDPNPDPHPPVPLDRLFASIAGAEIVLNGRKCTIDGYSGCFCLPYAARQVPCADLDLTRTR</sequence>
<feature type="compositionally biased region" description="Acidic residues" evidence="1">
    <location>
        <begin position="94"/>
        <end position="107"/>
    </location>
</feature>
<reference evidence="2" key="1">
    <citation type="journal article" date="2019" name="Environ. Microbiol.">
        <title>Fungal ecological strategies reflected in gene transcription - a case study of two litter decomposers.</title>
        <authorList>
            <person name="Barbi F."/>
            <person name="Kohler A."/>
            <person name="Barry K."/>
            <person name="Baskaran P."/>
            <person name="Daum C."/>
            <person name="Fauchery L."/>
            <person name="Ihrmark K."/>
            <person name="Kuo A."/>
            <person name="LaButti K."/>
            <person name="Lipzen A."/>
            <person name="Morin E."/>
            <person name="Grigoriev I.V."/>
            <person name="Henrissat B."/>
            <person name="Lindahl B."/>
            <person name="Martin F."/>
        </authorList>
    </citation>
    <scope>NUCLEOTIDE SEQUENCE</scope>
    <source>
        <strain evidence="2">JB14</strain>
    </source>
</reference>
<proteinExistence type="predicted"/>
<dbReference type="OrthoDB" id="3063535at2759"/>
<gene>
    <name evidence="2" type="ORF">BT96DRAFT_949636</name>
</gene>
<evidence type="ECO:0000256" key="1">
    <source>
        <dbReference type="SAM" id="MobiDB-lite"/>
    </source>
</evidence>
<dbReference type="Proteomes" id="UP000799118">
    <property type="component" value="Unassembled WGS sequence"/>
</dbReference>
<organism evidence="2 3">
    <name type="scientific">Gymnopus androsaceus JB14</name>
    <dbReference type="NCBI Taxonomy" id="1447944"/>
    <lineage>
        <taxon>Eukaryota</taxon>
        <taxon>Fungi</taxon>
        <taxon>Dikarya</taxon>
        <taxon>Basidiomycota</taxon>
        <taxon>Agaricomycotina</taxon>
        <taxon>Agaricomycetes</taxon>
        <taxon>Agaricomycetidae</taxon>
        <taxon>Agaricales</taxon>
        <taxon>Marasmiineae</taxon>
        <taxon>Omphalotaceae</taxon>
        <taxon>Gymnopus</taxon>
    </lineage>
</organism>
<evidence type="ECO:0000313" key="2">
    <source>
        <dbReference type="EMBL" id="KAE9385722.1"/>
    </source>
</evidence>
<keyword evidence="3" id="KW-1185">Reference proteome</keyword>
<dbReference type="AlphaFoldDB" id="A0A6A4GJ34"/>
<accession>A0A6A4GJ34</accession>
<evidence type="ECO:0000313" key="3">
    <source>
        <dbReference type="Proteomes" id="UP000799118"/>
    </source>
</evidence>
<name>A0A6A4GJ34_9AGAR</name>
<dbReference type="EMBL" id="ML769951">
    <property type="protein sequence ID" value="KAE9385722.1"/>
    <property type="molecule type" value="Genomic_DNA"/>
</dbReference>
<protein>
    <submittedName>
        <fullName evidence="2">Uncharacterized protein</fullName>
    </submittedName>
</protein>